<proteinExistence type="predicted"/>
<sequence>MGGSMMLLNQAAPATDKLSALASTDVAATAVDPLLVLGPSIVNTSTPTAAASSKGKASTPKAILNLETYMGKSFLPTSSVMLDFDYWLSKKSTPNTAYNIIGSLDSNPRGIKKHSTIQDAIKNKRPQPSPHSSSDKVGMSSEKNSPVVVDVQTRRGK</sequence>
<protein>
    <submittedName>
        <fullName evidence="2">Uncharacterized protein</fullName>
    </submittedName>
</protein>
<gene>
    <name evidence="2" type="ORF">V6N11_026040</name>
</gene>
<organism evidence="2 3">
    <name type="scientific">Hibiscus sabdariffa</name>
    <name type="common">roselle</name>
    <dbReference type="NCBI Taxonomy" id="183260"/>
    <lineage>
        <taxon>Eukaryota</taxon>
        <taxon>Viridiplantae</taxon>
        <taxon>Streptophyta</taxon>
        <taxon>Embryophyta</taxon>
        <taxon>Tracheophyta</taxon>
        <taxon>Spermatophyta</taxon>
        <taxon>Magnoliopsida</taxon>
        <taxon>eudicotyledons</taxon>
        <taxon>Gunneridae</taxon>
        <taxon>Pentapetalae</taxon>
        <taxon>rosids</taxon>
        <taxon>malvids</taxon>
        <taxon>Malvales</taxon>
        <taxon>Malvaceae</taxon>
        <taxon>Malvoideae</taxon>
        <taxon>Hibiscus</taxon>
    </lineage>
</organism>
<comment type="caution">
    <text evidence="2">The sequence shown here is derived from an EMBL/GenBank/DDBJ whole genome shotgun (WGS) entry which is preliminary data.</text>
</comment>
<dbReference type="EMBL" id="JBBPBN010000011">
    <property type="protein sequence ID" value="KAK9028904.1"/>
    <property type="molecule type" value="Genomic_DNA"/>
</dbReference>
<keyword evidence="3" id="KW-1185">Reference proteome</keyword>
<evidence type="ECO:0000313" key="2">
    <source>
        <dbReference type="EMBL" id="KAK9028904.1"/>
    </source>
</evidence>
<reference evidence="2 3" key="1">
    <citation type="journal article" date="2024" name="G3 (Bethesda)">
        <title>Genome assembly of Hibiscus sabdariffa L. provides insights into metabolisms of medicinal natural products.</title>
        <authorList>
            <person name="Kim T."/>
        </authorList>
    </citation>
    <scope>NUCLEOTIDE SEQUENCE [LARGE SCALE GENOMIC DNA]</scope>
    <source>
        <strain evidence="2">TK-2024</strain>
        <tissue evidence="2">Old leaves</tissue>
    </source>
</reference>
<evidence type="ECO:0000313" key="3">
    <source>
        <dbReference type="Proteomes" id="UP001396334"/>
    </source>
</evidence>
<name>A0ABR2SUU0_9ROSI</name>
<feature type="region of interest" description="Disordered" evidence="1">
    <location>
        <begin position="117"/>
        <end position="157"/>
    </location>
</feature>
<dbReference type="Proteomes" id="UP001396334">
    <property type="component" value="Unassembled WGS sequence"/>
</dbReference>
<accession>A0ABR2SUU0</accession>
<evidence type="ECO:0000256" key="1">
    <source>
        <dbReference type="SAM" id="MobiDB-lite"/>
    </source>
</evidence>